<evidence type="ECO:0000313" key="7">
    <source>
        <dbReference type="EMBL" id="SHL35643.1"/>
    </source>
</evidence>
<evidence type="ECO:0000256" key="5">
    <source>
        <dbReference type="ARBA" id="ARBA00047622"/>
    </source>
</evidence>
<dbReference type="RefSeq" id="WP_149777831.1">
    <property type="nucleotide sequence ID" value="NZ_FRCB01000001.1"/>
</dbReference>
<keyword evidence="3 7" id="KW-0808">Transferase</keyword>
<dbReference type="InterPro" id="IPR029063">
    <property type="entry name" value="SAM-dependent_MTases_sf"/>
</dbReference>
<dbReference type="AlphaFoldDB" id="A0A1M6ZZ94"/>
<reference evidence="7 8" key="1">
    <citation type="submission" date="2016-11" db="EMBL/GenBank/DDBJ databases">
        <authorList>
            <person name="Varghese N."/>
            <person name="Submissions S."/>
        </authorList>
    </citation>
    <scope>NUCLEOTIDE SEQUENCE [LARGE SCALE GENOMIC DNA]</scope>
    <source>
        <strain evidence="7 8">DSM 28249</strain>
    </source>
</reference>
<dbReference type="SUPFAM" id="SSF53335">
    <property type="entry name" value="S-adenosyl-L-methionine-dependent methyltransferases"/>
    <property type="match status" value="1"/>
</dbReference>
<dbReference type="PANTHER" id="PTHR44307">
    <property type="entry name" value="PHOSPHOETHANOLAMINE METHYLTRANSFERASE"/>
    <property type="match status" value="1"/>
</dbReference>
<dbReference type="CDD" id="cd02440">
    <property type="entry name" value="AdoMet_MTases"/>
    <property type="match status" value="1"/>
</dbReference>
<dbReference type="InterPro" id="IPR041698">
    <property type="entry name" value="Methyltransf_25"/>
</dbReference>
<dbReference type="Proteomes" id="UP000322545">
    <property type="component" value="Unassembled WGS sequence"/>
</dbReference>
<dbReference type="Pfam" id="PF13649">
    <property type="entry name" value="Methyltransf_25"/>
    <property type="match status" value="1"/>
</dbReference>
<dbReference type="GO" id="GO:0000234">
    <property type="term" value="F:phosphoethanolamine N-methyltransferase activity"/>
    <property type="evidence" value="ECO:0007669"/>
    <property type="project" value="UniProtKB-EC"/>
</dbReference>
<protein>
    <submittedName>
        <fullName evidence="7">Methyltransferase domain-containing protein</fullName>
    </submittedName>
</protein>
<comment type="catalytic activity">
    <reaction evidence="5">
        <text>phosphoethanolamine + S-adenosyl-L-methionine = N-methylethanolamine phosphate + S-adenosyl-L-homocysteine + H(+)</text>
        <dbReference type="Rhea" id="RHEA:20365"/>
        <dbReference type="ChEBI" id="CHEBI:15378"/>
        <dbReference type="ChEBI" id="CHEBI:57781"/>
        <dbReference type="ChEBI" id="CHEBI:57856"/>
        <dbReference type="ChEBI" id="CHEBI:58190"/>
        <dbReference type="ChEBI" id="CHEBI:59789"/>
        <dbReference type="EC" id="2.1.1.103"/>
    </reaction>
    <physiologicalReaction direction="left-to-right" evidence="5">
        <dbReference type="Rhea" id="RHEA:20366"/>
    </physiologicalReaction>
</comment>
<evidence type="ECO:0000256" key="2">
    <source>
        <dbReference type="ARBA" id="ARBA00022603"/>
    </source>
</evidence>
<evidence type="ECO:0000256" key="3">
    <source>
        <dbReference type="ARBA" id="ARBA00022679"/>
    </source>
</evidence>
<accession>A0A1M6ZZ94</accession>
<gene>
    <name evidence="7" type="ORF">SAMN05443432_101234</name>
</gene>
<comment type="pathway">
    <text evidence="1">Lipid metabolism.</text>
</comment>
<evidence type="ECO:0000259" key="6">
    <source>
        <dbReference type="Pfam" id="PF13649"/>
    </source>
</evidence>
<evidence type="ECO:0000256" key="4">
    <source>
        <dbReference type="ARBA" id="ARBA00025707"/>
    </source>
</evidence>
<dbReference type="Gene3D" id="3.40.50.150">
    <property type="entry name" value="Vaccinia Virus protein VP39"/>
    <property type="match status" value="1"/>
</dbReference>
<dbReference type="EMBL" id="FRCB01000001">
    <property type="protein sequence ID" value="SHL35643.1"/>
    <property type="molecule type" value="Genomic_DNA"/>
</dbReference>
<evidence type="ECO:0000313" key="8">
    <source>
        <dbReference type="Proteomes" id="UP000322545"/>
    </source>
</evidence>
<dbReference type="GO" id="GO:0032259">
    <property type="term" value="P:methylation"/>
    <property type="evidence" value="ECO:0007669"/>
    <property type="project" value="UniProtKB-KW"/>
</dbReference>
<name>A0A1M6ZZ94_9RHOB</name>
<keyword evidence="2 7" id="KW-0489">Methyltransferase</keyword>
<comment type="pathway">
    <text evidence="4">Phospholipid metabolism.</text>
</comment>
<keyword evidence="8" id="KW-1185">Reference proteome</keyword>
<feature type="domain" description="Methyltransferase" evidence="6">
    <location>
        <begin position="59"/>
        <end position="154"/>
    </location>
</feature>
<proteinExistence type="predicted"/>
<evidence type="ECO:0000256" key="1">
    <source>
        <dbReference type="ARBA" id="ARBA00005189"/>
    </source>
</evidence>
<dbReference type="PANTHER" id="PTHR44307:SF2">
    <property type="entry name" value="PHOSPHOETHANOLAMINE METHYLTRANSFERASE ISOFORM X1"/>
    <property type="match status" value="1"/>
</dbReference>
<sequence>MIDAEKVKAFWENRAAKMGEVAFESIVNLEEDQEALAEKIRVEKENVFKTLGDVTGKSILDLGAGIGQWAFRFVEHGAKHVTAVEYAANLVRIGREEAKRRDVSCIDFIESPAEKFTSAQRFDIVFISGLFVYLNDDQVEELMPHLREMTAHSGVVVLRDGTGVPERHEINQKMSDHLGLEYSAIYRTREDYMQLFLDIGLECRHEQNMFPEGHPLNKYPETRLRLYRFEKG</sequence>
<organism evidence="7 8">
    <name type="scientific">Roseovarius litoreus</name>
    <dbReference type="NCBI Taxonomy" id="1155722"/>
    <lineage>
        <taxon>Bacteria</taxon>
        <taxon>Pseudomonadati</taxon>
        <taxon>Pseudomonadota</taxon>
        <taxon>Alphaproteobacteria</taxon>
        <taxon>Rhodobacterales</taxon>
        <taxon>Roseobacteraceae</taxon>
        <taxon>Roseovarius</taxon>
    </lineage>
</organism>